<evidence type="ECO:0000256" key="5">
    <source>
        <dbReference type="SAM" id="MobiDB-lite"/>
    </source>
</evidence>
<accession>A0A6P7NQU7</accession>
<evidence type="ECO:0000259" key="7">
    <source>
        <dbReference type="Pfam" id="PF14940"/>
    </source>
</evidence>
<evidence type="ECO:0000256" key="2">
    <source>
        <dbReference type="ARBA" id="ARBA00022692"/>
    </source>
</evidence>
<dbReference type="PANTHER" id="PTHR16002:SF6">
    <property type="entry name" value="INSULIN-LIKE GROWTH FACTOR-BINDING PROTEIN 3 RECEPTOR"/>
    <property type="match status" value="1"/>
</dbReference>
<dbReference type="AlphaFoldDB" id="A0A6P7NQU7"/>
<name>A0A6P7NQU7_BETSP</name>
<organism evidence="8 9">
    <name type="scientific">Betta splendens</name>
    <name type="common">Siamese fighting fish</name>
    <dbReference type="NCBI Taxonomy" id="158456"/>
    <lineage>
        <taxon>Eukaryota</taxon>
        <taxon>Metazoa</taxon>
        <taxon>Chordata</taxon>
        <taxon>Craniata</taxon>
        <taxon>Vertebrata</taxon>
        <taxon>Euteleostomi</taxon>
        <taxon>Actinopterygii</taxon>
        <taxon>Neopterygii</taxon>
        <taxon>Teleostei</taxon>
        <taxon>Neoteleostei</taxon>
        <taxon>Acanthomorphata</taxon>
        <taxon>Anabantaria</taxon>
        <taxon>Anabantiformes</taxon>
        <taxon>Anabantoidei</taxon>
        <taxon>Osphronemidae</taxon>
        <taxon>Betta</taxon>
    </lineage>
</organism>
<gene>
    <name evidence="9" type="primary">zgc:158398</name>
</gene>
<keyword evidence="2 6" id="KW-0812">Transmembrane</keyword>
<keyword evidence="4 6" id="KW-0472">Membrane</keyword>
<sequence>MMSLGRSVTNLRDYVSQNAPTVTFFLCLWTLSISFFYLSSYGHTHSLPNPDITKDWNQLLSSLSKLQLCVKIGEDSSEHVSTTTSPPEDKEKETDPSAGPTEAAVTYLHLKVPLVVTSSSASLSQKDLGLHTTLKAKQLNIGDNEAVNLTLEFVYGESMDTCLTISAPTHILPMTILPPECDAYEKNVSFLYVEASNQLPTSAQTCFSMQSRNDPSLTVMLTKEEQSVAVQHLLEASVCLLGVCLILCLTAGLMHSSVRSSQWNGLDHQHVKKPLIEN</sequence>
<protein>
    <submittedName>
        <fullName evidence="9">Transmembrane protein 248</fullName>
    </submittedName>
</protein>
<dbReference type="GeneID" id="114863197"/>
<dbReference type="GO" id="GO:0016020">
    <property type="term" value="C:membrane"/>
    <property type="evidence" value="ECO:0007669"/>
    <property type="project" value="UniProtKB-SubCell"/>
</dbReference>
<feature type="transmembrane region" description="Helical" evidence="6">
    <location>
        <begin position="20"/>
        <end position="38"/>
    </location>
</feature>
<comment type="subcellular location">
    <subcellularLocation>
        <location evidence="1">Membrane</location>
    </subcellularLocation>
</comment>
<keyword evidence="8" id="KW-1185">Reference proteome</keyword>
<evidence type="ECO:0000313" key="9">
    <source>
        <dbReference type="RefSeq" id="XP_029019914.1"/>
    </source>
</evidence>
<dbReference type="InterPro" id="IPR039587">
    <property type="entry name" value="TMEM248/TMEM219_dom"/>
</dbReference>
<evidence type="ECO:0000256" key="6">
    <source>
        <dbReference type="SAM" id="Phobius"/>
    </source>
</evidence>
<proteinExistence type="predicted"/>
<dbReference type="OrthoDB" id="8680674at2759"/>
<dbReference type="RefSeq" id="XP_029019914.1">
    <property type="nucleotide sequence ID" value="XM_029164081.3"/>
</dbReference>
<dbReference type="PANTHER" id="PTHR16002">
    <property type="entry name" value="TRANSMEMBRANE PROTEIN 248-LIKE"/>
    <property type="match status" value="1"/>
</dbReference>
<feature type="region of interest" description="Disordered" evidence="5">
    <location>
        <begin position="77"/>
        <end position="100"/>
    </location>
</feature>
<feature type="domain" description="TMEM248/TMEM219" evidence="7">
    <location>
        <begin position="11"/>
        <end position="220"/>
    </location>
</feature>
<dbReference type="InParanoid" id="A0A6P7NQU7"/>
<dbReference type="Pfam" id="PF14940">
    <property type="entry name" value="TMEM219"/>
    <property type="match status" value="1"/>
</dbReference>
<evidence type="ECO:0000256" key="3">
    <source>
        <dbReference type="ARBA" id="ARBA00022989"/>
    </source>
</evidence>
<reference evidence="9" key="1">
    <citation type="submission" date="2025-08" db="UniProtKB">
        <authorList>
            <consortium name="RefSeq"/>
        </authorList>
    </citation>
    <scope>IDENTIFICATION</scope>
</reference>
<evidence type="ECO:0000313" key="8">
    <source>
        <dbReference type="Proteomes" id="UP000515150"/>
    </source>
</evidence>
<evidence type="ECO:0000256" key="4">
    <source>
        <dbReference type="ARBA" id="ARBA00023136"/>
    </source>
</evidence>
<dbReference type="Proteomes" id="UP000515150">
    <property type="component" value="Chromosome 9"/>
</dbReference>
<dbReference type="InterPro" id="IPR039493">
    <property type="entry name" value="TMEM248/TMEM219"/>
</dbReference>
<dbReference type="KEGG" id="bspl:114863197"/>
<evidence type="ECO:0000256" key="1">
    <source>
        <dbReference type="ARBA" id="ARBA00004370"/>
    </source>
</evidence>
<keyword evidence="3 6" id="KW-1133">Transmembrane helix</keyword>